<name>A0A0E9TQS1_ANGAN</name>
<reference evidence="1" key="1">
    <citation type="submission" date="2014-11" db="EMBL/GenBank/DDBJ databases">
        <authorList>
            <person name="Amaro Gonzalez C."/>
        </authorList>
    </citation>
    <scope>NUCLEOTIDE SEQUENCE</scope>
</reference>
<proteinExistence type="predicted"/>
<dbReference type="AlphaFoldDB" id="A0A0E9TQS1"/>
<accession>A0A0E9TQS1</accession>
<dbReference type="EMBL" id="GBXM01052671">
    <property type="protein sequence ID" value="JAH55906.1"/>
    <property type="molecule type" value="Transcribed_RNA"/>
</dbReference>
<reference evidence="1" key="2">
    <citation type="journal article" date="2015" name="Fish Shellfish Immunol.">
        <title>Early steps in the European eel (Anguilla anguilla)-Vibrio vulnificus interaction in the gills: Role of the RtxA13 toxin.</title>
        <authorList>
            <person name="Callol A."/>
            <person name="Pajuelo D."/>
            <person name="Ebbesson L."/>
            <person name="Teles M."/>
            <person name="MacKenzie S."/>
            <person name="Amaro C."/>
        </authorList>
    </citation>
    <scope>NUCLEOTIDE SEQUENCE</scope>
</reference>
<sequence>MRLGHCCSRGLSSQCTEFSVQSTVYRDKIQSLKISGQKRHKDCYSNRATVCTMVWVLRSYYFLTCSNLSLCSPNWP</sequence>
<evidence type="ECO:0000313" key="1">
    <source>
        <dbReference type="EMBL" id="JAH55906.1"/>
    </source>
</evidence>
<organism evidence="1">
    <name type="scientific">Anguilla anguilla</name>
    <name type="common">European freshwater eel</name>
    <name type="synonym">Muraena anguilla</name>
    <dbReference type="NCBI Taxonomy" id="7936"/>
    <lineage>
        <taxon>Eukaryota</taxon>
        <taxon>Metazoa</taxon>
        <taxon>Chordata</taxon>
        <taxon>Craniata</taxon>
        <taxon>Vertebrata</taxon>
        <taxon>Euteleostomi</taxon>
        <taxon>Actinopterygii</taxon>
        <taxon>Neopterygii</taxon>
        <taxon>Teleostei</taxon>
        <taxon>Anguilliformes</taxon>
        <taxon>Anguillidae</taxon>
        <taxon>Anguilla</taxon>
    </lineage>
</organism>
<protein>
    <submittedName>
        <fullName evidence="1">Uncharacterized protein</fullName>
    </submittedName>
</protein>